<feature type="transmembrane region" description="Helical" evidence="5">
    <location>
        <begin position="115"/>
        <end position="134"/>
    </location>
</feature>
<accession>A0A3L6L8C2</accession>
<evidence type="ECO:0000259" key="6">
    <source>
        <dbReference type="Pfam" id="PF01490"/>
    </source>
</evidence>
<feature type="transmembrane region" description="Helical" evidence="5">
    <location>
        <begin position="283"/>
        <end position="302"/>
    </location>
</feature>
<dbReference type="EMBL" id="QSBY01000004">
    <property type="protein sequence ID" value="RHW72899.1"/>
    <property type="molecule type" value="Genomic_DNA"/>
</dbReference>
<reference evidence="7 8" key="1">
    <citation type="submission" date="2018-09" db="EMBL/GenBank/DDBJ databases">
        <title>whole genome sequence of T. equiperdum IVM-t1 strain.</title>
        <authorList>
            <person name="Suganuma K."/>
        </authorList>
    </citation>
    <scope>NUCLEOTIDE SEQUENCE [LARGE SCALE GENOMIC DNA]</scope>
    <source>
        <strain evidence="7 8">IVM-t1</strain>
    </source>
</reference>
<feature type="domain" description="Amino acid transporter transmembrane" evidence="6">
    <location>
        <begin position="82"/>
        <end position="483"/>
    </location>
</feature>
<feature type="transmembrane region" description="Helical" evidence="5">
    <location>
        <begin position="155"/>
        <end position="180"/>
    </location>
</feature>
<dbReference type="AlphaFoldDB" id="A0A3L6L8C2"/>
<dbReference type="PANTHER" id="PTHR22950">
    <property type="entry name" value="AMINO ACID TRANSPORTER"/>
    <property type="match status" value="1"/>
</dbReference>
<feature type="transmembrane region" description="Helical" evidence="5">
    <location>
        <begin position="356"/>
        <end position="376"/>
    </location>
</feature>
<feature type="transmembrane region" description="Helical" evidence="5">
    <location>
        <begin position="226"/>
        <end position="246"/>
    </location>
</feature>
<feature type="transmembrane region" description="Helical" evidence="5">
    <location>
        <begin position="424"/>
        <end position="446"/>
    </location>
</feature>
<comment type="caution">
    <text evidence="7">The sequence shown here is derived from an EMBL/GenBank/DDBJ whole genome shotgun (WGS) entry which is preliminary data.</text>
</comment>
<evidence type="ECO:0000313" key="8">
    <source>
        <dbReference type="Proteomes" id="UP000266743"/>
    </source>
</evidence>
<evidence type="ECO:0000256" key="4">
    <source>
        <dbReference type="ARBA" id="ARBA00023136"/>
    </source>
</evidence>
<dbReference type="InterPro" id="IPR013057">
    <property type="entry name" value="AA_transpt_TM"/>
</dbReference>
<feature type="transmembrane region" description="Helical" evidence="5">
    <location>
        <begin position="200"/>
        <end position="219"/>
    </location>
</feature>
<feature type="transmembrane region" description="Helical" evidence="5">
    <location>
        <begin position="314"/>
        <end position="336"/>
    </location>
</feature>
<feature type="transmembrane region" description="Helical" evidence="5">
    <location>
        <begin position="81"/>
        <end position="103"/>
    </location>
</feature>
<proteinExistence type="predicted"/>
<dbReference type="PANTHER" id="PTHR22950:SF369">
    <property type="entry name" value="ACID TRANSPORTER 1, PUTATIVE-RELATED"/>
    <property type="match status" value="1"/>
</dbReference>
<protein>
    <submittedName>
        <fullName evidence="7">Amino acid transporter 10</fullName>
    </submittedName>
</protein>
<comment type="subcellular location">
    <subcellularLocation>
        <location evidence="1">Membrane</location>
        <topology evidence="1">Multi-pass membrane protein</topology>
    </subcellularLocation>
</comment>
<keyword evidence="2 5" id="KW-0812">Transmembrane</keyword>
<dbReference type="Pfam" id="PF01490">
    <property type="entry name" value="Aa_trans"/>
    <property type="match status" value="1"/>
</dbReference>
<evidence type="ECO:0000256" key="2">
    <source>
        <dbReference type="ARBA" id="ARBA00022692"/>
    </source>
</evidence>
<dbReference type="GO" id="GO:0005737">
    <property type="term" value="C:cytoplasm"/>
    <property type="evidence" value="ECO:0007669"/>
    <property type="project" value="TreeGrafter"/>
</dbReference>
<dbReference type="GO" id="GO:0016020">
    <property type="term" value="C:membrane"/>
    <property type="evidence" value="ECO:0007669"/>
    <property type="project" value="UniProtKB-SubCell"/>
</dbReference>
<name>A0A3L6L8C2_9TRYP</name>
<feature type="transmembrane region" description="Helical" evidence="5">
    <location>
        <begin position="397"/>
        <end position="418"/>
    </location>
</feature>
<keyword evidence="4 5" id="KW-0472">Membrane</keyword>
<evidence type="ECO:0000256" key="1">
    <source>
        <dbReference type="ARBA" id="ARBA00004141"/>
    </source>
</evidence>
<organism evidence="7 8">
    <name type="scientific">Trypanosoma brucei equiperdum</name>
    <dbReference type="NCBI Taxonomy" id="630700"/>
    <lineage>
        <taxon>Eukaryota</taxon>
        <taxon>Discoba</taxon>
        <taxon>Euglenozoa</taxon>
        <taxon>Kinetoplastea</taxon>
        <taxon>Metakinetoplastina</taxon>
        <taxon>Trypanosomatida</taxon>
        <taxon>Trypanosomatidae</taxon>
        <taxon>Trypanosoma</taxon>
    </lineage>
</organism>
<dbReference type="GO" id="GO:0015179">
    <property type="term" value="F:L-amino acid transmembrane transporter activity"/>
    <property type="evidence" value="ECO:0007669"/>
    <property type="project" value="TreeGrafter"/>
</dbReference>
<evidence type="ECO:0000313" key="7">
    <source>
        <dbReference type="EMBL" id="RHW72899.1"/>
    </source>
</evidence>
<sequence>MHVSAQARQTLCYHCCWMASAVVPTTNREQVNKADVTSPFGSCEVISGEDEGLKGKNALPANEGEGEQSSMKCFTSMIPPGGLVSTAFSLASICIGAGILGLPAAANSTGLVMTFVYPIIIYFLCVYSLYCLGAQMERHGFRSYEGMARALLGPYGAHLTGVLRVVNAFGACVAYIISVGDIVSTILKGTDAPDFLKEKWGNRLLTFIMWLCFMLPLTIPREVNSLRYVSTFAVVFIFYLMGVIVVHSCMNGLPENIKNVHVTGAPGDEGIHLFGTSNRAVEGPGVFTFAFVCQCYAFEIYFGMAKPSAHRFTAYSAIAMGICLVLCVMTAFFGYLDFGGKVTGSVLLMYDPVKEPAILVGFVGVLTKLFASYALLAMSCRNGLCGIVEWDAEKLSFFKHCTIIGILSIIMLLCGLFIPNINTVFGFVGSVCGGFLGFILPSLFMMYGGNWSLSTVGWLHYIATYAVLFAGVALSVFGTGATIYGVAVGW</sequence>
<gene>
    <name evidence="7" type="ORF">DPX39_040079200</name>
</gene>
<keyword evidence="3 5" id="KW-1133">Transmembrane helix</keyword>
<evidence type="ECO:0000256" key="5">
    <source>
        <dbReference type="SAM" id="Phobius"/>
    </source>
</evidence>
<evidence type="ECO:0000256" key="3">
    <source>
        <dbReference type="ARBA" id="ARBA00022989"/>
    </source>
</evidence>
<feature type="transmembrane region" description="Helical" evidence="5">
    <location>
        <begin position="458"/>
        <end position="487"/>
    </location>
</feature>
<dbReference type="Proteomes" id="UP000266743">
    <property type="component" value="Chromosome 4"/>
</dbReference>